<gene>
    <name evidence="1" type="ORF">SOASR030_37520</name>
</gene>
<dbReference type="Proteomes" id="UP001058124">
    <property type="component" value="Unassembled WGS sequence"/>
</dbReference>
<dbReference type="AlphaFoldDB" id="A0AAV5N6M4"/>
<reference evidence="1" key="1">
    <citation type="submission" date="2022-06" db="EMBL/GenBank/DDBJ databases">
        <title>Draft genome sequences of Leminorella grimontii str. JCM5902.</title>
        <authorList>
            <person name="Wakabayashi Y."/>
            <person name="Kojima K."/>
        </authorList>
    </citation>
    <scope>NUCLEOTIDE SEQUENCE</scope>
    <source>
        <strain evidence="1">JCM 5902</strain>
    </source>
</reference>
<proteinExistence type="predicted"/>
<comment type="caution">
    <text evidence="1">The sequence shown here is derived from an EMBL/GenBank/DDBJ whole genome shotgun (WGS) entry which is preliminary data.</text>
</comment>
<protein>
    <submittedName>
        <fullName evidence="1">Uncharacterized protein</fullName>
    </submittedName>
</protein>
<name>A0AAV5N6M4_9GAMM</name>
<sequence length="68" mass="7496">MKEKQLMTITIRVVATPEGLDHALRIEGALITKDAIPLYKNALEATIPDVGLAAEKVIAKAIKNREYH</sequence>
<organism evidence="1 2">
    <name type="scientific">Leminorella grimontii</name>
    <dbReference type="NCBI Taxonomy" id="82981"/>
    <lineage>
        <taxon>Bacteria</taxon>
        <taxon>Pseudomonadati</taxon>
        <taxon>Pseudomonadota</taxon>
        <taxon>Gammaproteobacteria</taxon>
        <taxon>Enterobacterales</taxon>
        <taxon>Budviciaceae</taxon>
        <taxon>Leminorella</taxon>
    </lineage>
</organism>
<evidence type="ECO:0000313" key="1">
    <source>
        <dbReference type="EMBL" id="GKX57640.1"/>
    </source>
</evidence>
<dbReference type="EMBL" id="BRLH01000020">
    <property type="protein sequence ID" value="GKX57640.1"/>
    <property type="molecule type" value="Genomic_DNA"/>
</dbReference>
<accession>A0AAV5N6M4</accession>
<keyword evidence="2" id="KW-1185">Reference proteome</keyword>
<dbReference type="RefSeq" id="WP_036038250.1">
    <property type="nucleotide sequence ID" value="NZ_BRLH01000020.1"/>
</dbReference>
<evidence type="ECO:0000313" key="2">
    <source>
        <dbReference type="Proteomes" id="UP001058124"/>
    </source>
</evidence>